<reference evidence="1" key="1">
    <citation type="journal article" date="2015" name="Nature">
        <title>Complex archaea that bridge the gap between prokaryotes and eukaryotes.</title>
        <authorList>
            <person name="Spang A."/>
            <person name="Saw J.H."/>
            <person name="Jorgensen S.L."/>
            <person name="Zaremba-Niedzwiedzka K."/>
            <person name="Martijn J."/>
            <person name="Lind A.E."/>
            <person name="van Eijk R."/>
            <person name="Schleper C."/>
            <person name="Guy L."/>
            <person name="Ettema T.J."/>
        </authorList>
    </citation>
    <scope>NUCLEOTIDE SEQUENCE</scope>
</reference>
<name>A0A0F9GAC0_9ZZZZ</name>
<comment type="caution">
    <text evidence="1">The sequence shown here is derived from an EMBL/GenBank/DDBJ whole genome shotgun (WGS) entry which is preliminary data.</text>
</comment>
<gene>
    <name evidence="1" type="ORF">LCGC14_1852040</name>
</gene>
<proteinExistence type="predicted"/>
<sequence>MALTDAGLTIAGTVGGQVNLPPVIISTPNPVFIEGIADTYDMSQNFTDDGQSTVITSLTNILPNGESYNGNTHILTYDGIGIPSVSQHQLQVDDQVNPVVTSAIFNIEIREITSIESPYGYGVSGDSSVVIGGRGFSPVFVKNQNRVGADSLSEKMGLATGAHIMFESAGIIDSFAGGRVFKIRNAGNKTIWGNAAPQTPHLHGGGSAIQFDVDNIIVGDIEVIMGDEPGGEALDNRDCLIITTNLSSNRAPSNILCRNMTLAGSTDELWQVASNDGNSNSNYTFYRILSGYPIADSGRGERHNFGPLLNQHNRVALIETAIAHTAGRPNMKANQYGCMLSCLFYMWNASIITLDGRFNAEARMWIECCRWIPDDGGTQAPQYGGVFPGTGATVCITGGNLTAADMVYAQNNDYGGVTRANGLGTADETDRDIALSKMELPEDYVSSFQVDFWTDANLSSSLTLLGANPTVPSALALDIRNSIINRDGVWVDSINEIPSGGYPVIPTKTHQQEMGKTLEQWFIDEVGEANYHLVAPGFNFKTNFEVAAESFVAGIPT</sequence>
<evidence type="ECO:0000313" key="1">
    <source>
        <dbReference type="EMBL" id="KKL95693.1"/>
    </source>
</evidence>
<protein>
    <submittedName>
        <fullName evidence="1">Uncharacterized protein</fullName>
    </submittedName>
</protein>
<dbReference type="EMBL" id="LAZR01018615">
    <property type="protein sequence ID" value="KKL95693.1"/>
    <property type="molecule type" value="Genomic_DNA"/>
</dbReference>
<organism evidence="1">
    <name type="scientific">marine sediment metagenome</name>
    <dbReference type="NCBI Taxonomy" id="412755"/>
    <lineage>
        <taxon>unclassified sequences</taxon>
        <taxon>metagenomes</taxon>
        <taxon>ecological metagenomes</taxon>
    </lineage>
</organism>
<dbReference type="AlphaFoldDB" id="A0A0F9GAC0"/>
<accession>A0A0F9GAC0</accession>